<reference evidence="1" key="1">
    <citation type="submission" date="2022-11" db="EMBL/GenBank/DDBJ databases">
        <title>Genomic repertoires linked with pathogenic potency of arthritogenic Prevotella copri isolated from the gut of rheumatoid arthritis patients.</title>
        <authorList>
            <person name="Nii T."/>
            <person name="Maeda Y."/>
            <person name="Motooka D."/>
            <person name="Naito M."/>
            <person name="Matsumoto Y."/>
            <person name="Ogawa T."/>
            <person name="Oguro-Igashira E."/>
            <person name="Kishikawa T."/>
            <person name="Yamashita M."/>
            <person name="Koizumi S."/>
            <person name="Kurakawa T."/>
            <person name="Okumura R."/>
            <person name="Kayama H."/>
            <person name="Murakami M."/>
            <person name="Sakaguchi T."/>
            <person name="Das B."/>
            <person name="Nakamura S."/>
            <person name="Okada Y."/>
            <person name="Kumanogoh A."/>
            <person name="Takeda K."/>
        </authorList>
    </citation>
    <scope>NUCLEOTIDE SEQUENCE</scope>
    <source>
        <strain evidence="1">F3-75</strain>
    </source>
</reference>
<protein>
    <submittedName>
        <fullName evidence="1">Uncharacterized protein</fullName>
    </submittedName>
</protein>
<dbReference type="RefSeq" id="WP_176425456.1">
    <property type="nucleotide sequence ID" value="NZ_CATKVW010000001.1"/>
</dbReference>
<accession>A0AAP3BBG1</accession>
<sequence length="51" mass="5717">MAIDIKVIPTLHGDEAMRFINNADEVMKSKERVDFSEKIAIARAILKKAGM</sequence>
<name>A0AAP3BBG1_9BACT</name>
<organism evidence="1 2">
    <name type="scientific">Segatella copri</name>
    <dbReference type="NCBI Taxonomy" id="165179"/>
    <lineage>
        <taxon>Bacteria</taxon>
        <taxon>Pseudomonadati</taxon>
        <taxon>Bacteroidota</taxon>
        <taxon>Bacteroidia</taxon>
        <taxon>Bacteroidales</taxon>
        <taxon>Prevotellaceae</taxon>
        <taxon>Segatella</taxon>
    </lineage>
</organism>
<comment type="caution">
    <text evidence="1">The sequence shown here is derived from an EMBL/GenBank/DDBJ whole genome shotgun (WGS) entry which is preliminary data.</text>
</comment>
<evidence type="ECO:0000313" key="2">
    <source>
        <dbReference type="Proteomes" id="UP001209344"/>
    </source>
</evidence>
<dbReference type="Proteomes" id="UP001209344">
    <property type="component" value="Unassembled WGS sequence"/>
</dbReference>
<dbReference type="EMBL" id="JAPDVK010000002">
    <property type="protein sequence ID" value="MCW4128024.1"/>
    <property type="molecule type" value="Genomic_DNA"/>
</dbReference>
<proteinExistence type="predicted"/>
<gene>
    <name evidence="1" type="ORF">ONT16_07115</name>
</gene>
<dbReference type="AlphaFoldDB" id="A0AAP3BBG1"/>
<evidence type="ECO:0000313" key="1">
    <source>
        <dbReference type="EMBL" id="MCW4128024.1"/>
    </source>
</evidence>